<sequence>MELYQTILQQYYYPQYFPSKLTFRNYFAKVHDEDSCTKRGQLYDVRTLRNVLDENEYKINHYILNKASKDGNQQAAIQLKQLKAQNTTLIQEIKYRQHVPNATSFTDYAYQQINEFDSAINRKFREYIYNFKLDYIIASLNGEALTGFTLNDAQIKADIITAVTDNDELDDETANEQYLLRQIKAIERLKDFHNYLINDY</sequence>
<protein>
    <submittedName>
        <fullName evidence="1">Uncharacterized protein</fullName>
    </submittedName>
</protein>
<organism evidence="1 2">
    <name type="scientific">Candidatus Paralactobacillus gallistercoris</name>
    <dbReference type="NCBI Taxonomy" id="2838724"/>
    <lineage>
        <taxon>Bacteria</taxon>
        <taxon>Bacillati</taxon>
        <taxon>Bacillota</taxon>
        <taxon>Bacilli</taxon>
        <taxon>Lactobacillales</taxon>
        <taxon>Lactobacillaceae</taxon>
        <taxon>Lactobacillus</taxon>
    </lineage>
</organism>
<reference evidence="1" key="2">
    <citation type="submission" date="2021-04" db="EMBL/GenBank/DDBJ databases">
        <authorList>
            <person name="Gilroy R."/>
        </authorList>
    </citation>
    <scope>NUCLEOTIDE SEQUENCE</scope>
    <source>
        <strain evidence="1">F6-6636</strain>
    </source>
</reference>
<name>A0A948TJ88_9LACO</name>
<accession>A0A948TJ88</accession>
<dbReference type="EMBL" id="JAHLFS010000042">
    <property type="protein sequence ID" value="MBU3851653.1"/>
    <property type="molecule type" value="Genomic_DNA"/>
</dbReference>
<evidence type="ECO:0000313" key="2">
    <source>
        <dbReference type="Proteomes" id="UP000777303"/>
    </source>
</evidence>
<evidence type="ECO:0000313" key="1">
    <source>
        <dbReference type="EMBL" id="MBU3851653.1"/>
    </source>
</evidence>
<dbReference type="AlphaFoldDB" id="A0A948TJ88"/>
<reference evidence="1" key="1">
    <citation type="journal article" date="2021" name="PeerJ">
        <title>Extensive microbial diversity within the chicken gut microbiome revealed by metagenomics and culture.</title>
        <authorList>
            <person name="Gilroy R."/>
            <person name="Ravi A."/>
            <person name="Getino M."/>
            <person name="Pursley I."/>
            <person name="Horton D.L."/>
            <person name="Alikhan N.F."/>
            <person name="Baker D."/>
            <person name="Gharbi K."/>
            <person name="Hall N."/>
            <person name="Watson M."/>
            <person name="Adriaenssens E.M."/>
            <person name="Foster-Nyarko E."/>
            <person name="Jarju S."/>
            <person name="Secka A."/>
            <person name="Antonio M."/>
            <person name="Oren A."/>
            <person name="Chaudhuri R.R."/>
            <person name="La Ragione R."/>
            <person name="Hildebrand F."/>
            <person name="Pallen M.J."/>
        </authorList>
    </citation>
    <scope>NUCLEOTIDE SEQUENCE</scope>
    <source>
        <strain evidence="1">F6-6636</strain>
    </source>
</reference>
<proteinExistence type="predicted"/>
<gene>
    <name evidence="1" type="ORF">H9901_03035</name>
</gene>
<dbReference type="Proteomes" id="UP000777303">
    <property type="component" value="Unassembled WGS sequence"/>
</dbReference>
<comment type="caution">
    <text evidence="1">The sequence shown here is derived from an EMBL/GenBank/DDBJ whole genome shotgun (WGS) entry which is preliminary data.</text>
</comment>